<keyword evidence="1" id="KW-1133">Transmembrane helix</keyword>
<dbReference type="RefSeq" id="WP_015257250.1">
    <property type="nucleotide sequence ID" value="NC_019902.2"/>
</dbReference>
<proteinExistence type="predicted"/>
<dbReference type="AlphaFoldDB" id="L0DSY3"/>
<evidence type="ECO:0000256" key="1">
    <source>
        <dbReference type="SAM" id="Phobius"/>
    </source>
</evidence>
<evidence type="ECO:0000259" key="2">
    <source>
        <dbReference type="Pfam" id="PF14341"/>
    </source>
</evidence>
<evidence type="ECO:0000313" key="3">
    <source>
        <dbReference type="EMBL" id="AGA32095.1"/>
    </source>
</evidence>
<keyword evidence="4" id="KW-1185">Reference proteome</keyword>
<gene>
    <name evidence="3" type="ordered locus">TVNIR_0387</name>
</gene>
<dbReference type="InterPro" id="IPR025746">
    <property type="entry name" value="PilX_N_dom"/>
</dbReference>
<dbReference type="STRING" id="1255043.TVNIR_0387"/>
<dbReference type="KEGG" id="tni:TVNIR_0387"/>
<feature type="transmembrane region" description="Helical" evidence="1">
    <location>
        <begin position="12"/>
        <end position="35"/>
    </location>
</feature>
<accession>L0DSY3</accession>
<feature type="domain" description="Type 4 fimbrial biogenesis protein PilX N-terminal" evidence="2">
    <location>
        <begin position="9"/>
        <end position="58"/>
    </location>
</feature>
<protein>
    <recommendedName>
        <fullName evidence="2">Type 4 fimbrial biogenesis protein PilX N-terminal domain-containing protein</fullName>
    </recommendedName>
</protein>
<organism evidence="3 4">
    <name type="scientific">Thioalkalivibrio nitratireducens (strain DSM 14787 / UNIQEM 213 / ALEN2)</name>
    <dbReference type="NCBI Taxonomy" id="1255043"/>
    <lineage>
        <taxon>Bacteria</taxon>
        <taxon>Pseudomonadati</taxon>
        <taxon>Pseudomonadota</taxon>
        <taxon>Gammaproteobacteria</taxon>
        <taxon>Chromatiales</taxon>
        <taxon>Ectothiorhodospiraceae</taxon>
        <taxon>Thioalkalivibrio</taxon>
    </lineage>
</organism>
<keyword evidence="1" id="KW-0812">Transmembrane</keyword>
<dbReference type="eggNOG" id="COG4726">
    <property type="taxonomic scope" value="Bacteria"/>
</dbReference>
<dbReference type="EMBL" id="CP003989">
    <property type="protein sequence ID" value="AGA32095.1"/>
    <property type="molecule type" value="Genomic_DNA"/>
</dbReference>
<dbReference type="Pfam" id="PF14341">
    <property type="entry name" value="PilX_N"/>
    <property type="match status" value="1"/>
</dbReference>
<reference evidence="3" key="1">
    <citation type="submission" date="2015-12" db="EMBL/GenBank/DDBJ databases">
        <authorList>
            <person name="Tikhonova T.V."/>
            <person name="Pavlov A.R."/>
            <person name="Beletsky A.V."/>
            <person name="Mardanov A.V."/>
            <person name="Sorokin D.Y."/>
            <person name="Ravin N.V."/>
            <person name="Popov V.O."/>
        </authorList>
    </citation>
    <scope>NUCLEOTIDE SEQUENCE</scope>
    <source>
        <strain evidence="3">DSM 14787</strain>
    </source>
</reference>
<dbReference type="PATRIC" id="fig|1255043.3.peg.388"/>
<name>L0DSY3_THIND</name>
<evidence type="ECO:0000313" key="4">
    <source>
        <dbReference type="Proteomes" id="UP000010809"/>
    </source>
</evidence>
<dbReference type="Proteomes" id="UP000010809">
    <property type="component" value="Chromosome"/>
</dbReference>
<dbReference type="HOGENOM" id="CLU_713586_0_0_6"/>
<keyword evidence="1" id="KW-0472">Membrane</keyword>
<sequence>MARSADGQRGLVLIVVLSLITIASLVALNGMQVALVNERVAANQRLVTEAFMAADTGWVQAGRWWEASTDGEPNHRRYWNDASGALAAIGELDRTPRPGLRWTVDEIRFEGDVVWMTSRGAPVGGSTVREISVGYRRPASASMERLAPMTLAGPLGDYSAPDLRGLTGSPEADAGPAIATVSADDAERLRLQLSDDELERLPGGIDIADSGLSDAEGLRALVDAIARAPGAYDGPLPGDLGSSENPGIRVVRGTDGQAVDLHLTGRVRGAGILVVTGNLSLEQAPDFSGLIMVLGEVFEIHRGAGRIDGAIVLHRIADTAAREWSTDPNGSGFRVAGRLELGPGREALNRVWDLLPGETRALWEELAGTTGLARSGRLFGWSESPRI</sequence>
<dbReference type="OrthoDB" id="5790271at2"/>